<evidence type="ECO:0000313" key="3">
    <source>
        <dbReference type="Proteomes" id="UP000346772"/>
    </source>
</evidence>
<name>A0AAX3H0E2_CLODI</name>
<dbReference type="RefSeq" id="WP_009904908.1">
    <property type="nucleotide sequence ID" value="NZ_BEHB01000003.1"/>
</dbReference>
<sequence length="165" mass="19589">MFLIIITGLFTITMSVDTLRNQFIKIVIEIYEDLTEFIFSKDIQTDKNLDFILKEPKYIPNGFKEVEKENTLQGIFIRYENKNGSEIRYRSNQIDSNTVILDTENAKVTDIMVNDYEAKYIVKDNSITIFWNDEENVYTIYFDYDNKNDLNKYKDNLIDIAENIK</sequence>
<evidence type="ECO:0000259" key="1">
    <source>
        <dbReference type="Pfam" id="PF14285"/>
    </source>
</evidence>
<comment type="caution">
    <text evidence="2">The sequence shown here is derived from an EMBL/GenBank/DDBJ whole genome shotgun (WGS) entry which is preliminary data.</text>
</comment>
<proteinExistence type="predicted"/>
<dbReference type="InterPro" id="IPR025377">
    <property type="entry name" value="DUF4367"/>
</dbReference>
<feature type="domain" description="DUF4367" evidence="1">
    <location>
        <begin position="55"/>
        <end position="164"/>
    </location>
</feature>
<accession>A0AAX3H0E2</accession>
<protein>
    <recommendedName>
        <fullName evidence="1">DUF4367 domain-containing protein</fullName>
    </recommendedName>
</protein>
<gene>
    <name evidence="2" type="ORF">SAMEA1710456_01637</name>
</gene>
<evidence type="ECO:0000313" key="2">
    <source>
        <dbReference type="EMBL" id="VFD54154.1"/>
    </source>
</evidence>
<dbReference type="EMBL" id="CAADAT010000008">
    <property type="protein sequence ID" value="VFD54154.1"/>
    <property type="molecule type" value="Genomic_DNA"/>
</dbReference>
<dbReference type="Pfam" id="PF14285">
    <property type="entry name" value="DUF4367"/>
    <property type="match status" value="1"/>
</dbReference>
<dbReference type="Proteomes" id="UP000346772">
    <property type="component" value="Unassembled WGS sequence"/>
</dbReference>
<organism evidence="2 3">
    <name type="scientific">Clostridioides difficile</name>
    <name type="common">Peptoclostridium difficile</name>
    <dbReference type="NCBI Taxonomy" id="1496"/>
    <lineage>
        <taxon>Bacteria</taxon>
        <taxon>Bacillati</taxon>
        <taxon>Bacillota</taxon>
        <taxon>Clostridia</taxon>
        <taxon>Peptostreptococcales</taxon>
        <taxon>Peptostreptococcaceae</taxon>
        <taxon>Clostridioides</taxon>
    </lineage>
</organism>
<dbReference type="AlphaFoldDB" id="A0AAX3H0E2"/>
<reference evidence="2 3" key="1">
    <citation type="submission" date="2019-02" db="EMBL/GenBank/DDBJ databases">
        <authorList>
            <consortium name="Pathogen Informatics"/>
        </authorList>
    </citation>
    <scope>NUCLEOTIDE SEQUENCE [LARGE SCALE GENOMIC DNA]</scope>
    <source>
        <strain evidence="2 3">078GUE027</strain>
    </source>
</reference>